<organism evidence="2 3">
    <name type="scientific">Methanothrix soehngenii</name>
    <name type="common">Methanosaeta concilii</name>
    <dbReference type="NCBI Taxonomy" id="2223"/>
    <lineage>
        <taxon>Archaea</taxon>
        <taxon>Methanobacteriati</taxon>
        <taxon>Methanobacteriota</taxon>
        <taxon>Stenosarchaea group</taxon>
        <taxon>Methanomicrobia</taxon>
        <taxon>Methanotrichales</taxon>
        <taxon>Methanotrichaceae</taxon>
        <taxon>Methanothrix</taxon>
    </lineage>
</organism>
<feature type="region of interest" description="Disordered" evidence="1">
    <location>
        <begin position="1"/>
        <end position="21"/>
    </location>
</feature>
<accession>A0A7K4AG96</accession>
<dbReference type="Proteomes" id="UP000544742">
    <property type="component" value="Unassembled WGS sequence"/>
</dbReference>
<sequence length="93" mass="10837">METLQKQNHRDAEAQRTKKRRGIMLPEKKVKNSVSLFLCGSVRQLATGNMQRNHKAHKGDKDRTKGLLGYQELDYLCEAFVIFVLFVVKIRYL</sequence>
<gene>
    <name evidence="2" type="ORF">GX426_02645</name>
</gene>
<reference evidence="2 3" key="1">
    <citation type="journal article" date="2020" name="Biotechnol. Biofuels">
        <title>New insights from the biogas microbiome by comprehensive genome-resolved metagenomics of nearly 1600 species originating from multiple anaerobic digesters.</title>
        <authorList>
            <person name="Campanaro S."/>
            <person name="Treu L."/>
            <person name="Rodriguez-R L.M."/>
            <person name="Kovalovszki A."/>
            <person name="Ziels R.M."/>
            <person name="Maus I."/>
            <person name="Zhu X."/>
            <person name="Kougias P.G."/>
            <person name="Basile A."/>
            <person name="Luo G."/>
            <person name="Schluter A."/>
            <person name="Konstantinidis K.T."/>
            <person name="Angelidaki I."/>
        </authorList>
    </citation>
    <scope>NUCLEOTIDE SEQUENCE [LARGE SCALE GENOMIC DNA]</scope>
    <source>
        <strain evidence="2">AS27yjCOA_157</strain>
    </source>
</reference>
<evidence type="ECO:0000256" key="1">
    <source>
        <dbReference type="SAM" id="MobiDB-lite"/>
    </source>
</evidence>
<evidence type="ECO:0000313" key="3">
    <source>
        <dbReference type="Proteomes" id="UP000544742"/>
    </source>
</evidence>
<protein>
    <submittedName>
        <fullName evidence="2">Uncharacterized protein</fullName>
    </submittedName>
</protein>
<name>A0A7K4AG96_METSH</name>
<proteinExistence type="predicted"/>
<dbReference type="RefSeq" id="WP_287489662.1">
    <property type="nucleotide sequence ID" value="NZ_JAVEPU010000045.1"/>
</dbReference>
<dbReference type="AlphaFoldDB" id="A0A7K4AG96"/>
<dbReference type="EMBL" id="JAAYUN010000049">
    <property type="protein sequence ID" value="NLJ21993.1"/>
    <property type="molecule type" value="Genomic_DNA"/>
</dbReference>
<comment type="caution">
    <text evidence="2">The sequence shown here is derived from an EMBL/GenBank/DDBJ whole genome shotgun (WGS) entry which is preliminary data.</text>
</comment>
<evidence type="ECO:0000313" key="2">
    <source>
        <dbReference type="EMBL" id="NLJ21993.1"/>
    </source>
</evidence>